<dbReference type="Proteomes" id="UP001266305">
    <property type="component" value="Unassembled WGS sequence"/>
</dbReference>
<organism evidence="2 3">
    <name type="scientific">Saguinus oedipus</name>
    <name type="common">Cotton-top tamarin</name>
    <name type="synonym">Oedipomidas oedipus</name>
    <dbReference type="NCBI Taxonomy" id="9490"/>
    <lineage>
        <taxon>Eukaryota</taxon>
        <taxon>Metazoa</taxon>
        <taxon>Chordata</taxon>
        <taxon>Craniata</taxon>
        <taxon>Vertebrata</taxon>
        <taxon>Euteleostomi</taxon>
        <taxon>Mammalia</taxon>
        <taxon>Eutheria</taxon>
        <taxon>Euarchontoglires</taxon>
        <taxon>Primates</taxon>
        <taxon>Haplorrhini</taxon>
        <taxon>Platyrrhini</taxon>
        <taxon>Cebidae</taxon>
        <taxon>Callitrichinae</taxon>
        <taxon>Saguinus</taxon>
    </lineage>
</organism>
<evidence type="ECO:0000313" key="3">
    <source>
        <dbReference type="Proteomes" id="UP001266305"/>
    </source>
</evidence>
<dbReference type="Gene3D" id="2.60.120.920">
    <property type="match status" value="1"/>
</dbReference>
<keyword evidence="3" id="KW-1185">Reference proteome</keyword>
<dbReference type="InterPro" id="IPR037962">
    <property type="entry name" value="Neuralized"/>
</dbReference>
<dbReference type="Pfam" id="PF07177">
    <property type="entry name" value="Neuralized"/>
    <property type="match status" value="1"/>
</dbReference>
<dbReference type="EMBL" id="JASSZA010000015">
    <property type="protein sequence ID" value="KAK2093232.1"/>
    <property type="molecule type" value="Genomic_DNA"/>
</dbReference>
<name>A0ABQ9UA58_SAGOE</name>
<evidence type="ECO:0000259" key="1">
    <source>
        <dbReference type="PROSITE" id="PS51065"/>
    </source>
</evidence>
<accession>A0ABQ9UA58</accession>
<comment type="caution">
    <text evidence="2">The sequence shown here is derived from an EMBL/GenBank/DDBJ whole genome shotgun (WGS) entry which is preliminary data.</text>
</comment>
<reference evidence="2 3" key="1">
    <citation type="submission" date="2023-05" db="EMBL/GenBank/DDBJ databases">
        <title>B98-5 Cell Line De Novo Hybrid Assembly: An Optical Mapping Approach.</title>
        <authorList>
            <person name="Kananen K."/>
            <person name="Auerbach J.A."/>
            <person name="Kautto E."/>
            <person name="Blachly J.S."/>
        </authorList>
    </citation>
    <scope>NUCLEOTIDE SEQUENCE [LARGE SCALE GENOMIC DNA]</scope>
    <source>
        <strain evidence="2">B95-8</strain>
        <tissue evidence="2">Cell line</tissue>
    </source>
</reference>
<dbReference type="PANTHER" id="PTHR12429">
    <property type="entry name" value="NEURALIZED"/>
    <property type="match status" value="1"/>
</dbReference>
<feature type="domain" description="NHR" evidence="1">
    <location>
        <begin position="214"/>
        <end position="370"/>
    </location>
</feature>
<dbReference type="InterPro" id="IPR006573">
    <property type="entry name" value="NHR_dom"/>
</dbReference>
<dbReference type="PROSITE" id="PS51065">
    <property type="entry name" value="NHR"/>
    <property type="match status" value="1"/>
</dbReference>
<sequence>MSGQAGSEQDSRQVTQDSWPCWKCTSLPFVGEEAVHRRAVTCLGQQQGTSGMGVSAMAQLVPHCPPWSSLNHGYKDRFTDVRAPSLAPALHECCSRTSPCLGAALRHRSWAACWDGRGRGRMSATWEGMGGAPARGGCGYTGRCESPKATASVPQYPYRNGESWKLSLGEGQGGSEVWGTPRYWGLPGELVGLDPVSTDALHPQPTDAKAPREALRFHAEAKGTQVRLDTRGCTAHRRATFHDGIVFSQRPVRLGERVALRVLWEEHGWCGGLRVGFTCLDPSRVSVPSLPPFVCPDLEEQSPTWAAVLPEGCALAGDMVRFWVDCRGRLFAKVNAGCRLLLREGVPVSAPLWAVMDVYGTTKAIELLGEGTVGTLQGRWGDGGSSGTPHQSRATGRRFTFSYSISRCPVLAVKMGTVDIR</sequence>
<dbReference type="PANTHER" id="PTHR12429:SF9">
    <property type="entry name" value="E3 UBIQUITIN-PROTEIN LIGASE NEURL3"/>
    <property type="match status" value="1"/>
</dbReference>
<protein>
    <recommendedName>
        <fullName evidence="1">NHR domain-containing protein</fullName>
    </recommendedName>
</protein>
<dbReference type="SMART" id="SM00588">
    <property type="entry name" value="NEUZ"/>
    <property type="match status" value="1"/>
</dbReference>
<evidence type="ECO:0000313" key="2">
    <source>
        <dbReference type="EMBL" id="KAK2093232.1"/>
    </source>
</evidence>
<gene>
    <name evidence="2" type="ORF">P7K49_029761</name>
</gene>
<dbReference type="InterPro" id="IPR043136">
    <property type="entry name" value="B30.2/SPRY_sf"/>
</dbReference>
<proteinExistence type="predicted"/>